<proteinExistence type="predicted"/>
<protein>
    <recommendedName>
        <fullName evidence="3">Lipoprotein</fullName>
    </recommendedName>
</protein>
<evidence type="ECO:0000313" key="1">
    <source>
        <dbReference type="EMBL" id="PRY90284.1"/>
    </source>
</evidence>
<organism evidence="1 2">
    <name type="scientific">Donghicola tyrosinivorans</name>
    <dbReference type="NCBI Taxonomy" id="1652492"/>
    <lineage>
        <taxon>Bacteria</taxon>
        <taxon>Pseudomonadati</taxon>
        <taxon>Pseudomonadota</taxon>
        <taxon>Alphaproteobacteria</taxon>
        <taxon>Rhodobacterales</taxon>
        <taxon>Roseobacteraceae</taxon>
        <taxon>Donghicola</taxon>
    </lineage>
</organism>
<keyword evidence="2" id="KW-1185">Reference proteome</keyword>
<dbReference type="EMBL" id="PVTQ01000005">
    <property type="protein sequence ID" value="PRY90284.1"/>
    <property type="molecule type" value="Genomic_DNA"/>
</dbReference>
<evidence type="ECO:0000313" key="2">
    <source>
        <dbReference type="Proteomes" id="UP000238392"/>
    </source>
</evidence>
<evidence type="ECO:0008006" key="3">
    <source>
        <dbReference type="Google" id="ProtNLM"/>
    </source>
</evidence>
<accession>A0A2T0WUP3</accession>
<gene>
    <name evidence="1" type="ORF">CLV74_105266</name>
</gene>
<dbReference type="RefSeq" id="WP_106264129.1">
    <property type="nucleotide sequence ID" value="NZ_PVTQ01000005.1"/>
</dbReference>
<dbReference type="PROSITE" id="PS51257">
    <property type="entry name" value="PROKAR_LIPOPROTEIN"/>
    <property type="match status" value="1"/>
</dbReference>
<dbReference type="OrthoDB" id="7865331at2"/>
<reference evidence="1 2" key="1">
    <citation type="submission" date="2018-03" db="EMBL/GenBank/DDBJ databases">
        <title>Genomic Encyclopedia of Archaeal and Bacterial Type Strains, Phase II (KMG-II): from individual species to whole genera.</title>
        <authorList>
            <person name="Goeker M."/>
        </authorList>
    </citation>
    <scope>NUCLEOTIDE SEQUENCE [LARGE SCALE GENOMIC DNA]</scope>
    <source>
        <strain evidence="1 2">DSM 100212</strain>
    </source>
</reference>
<name>A0A2T0WUP3_9RHOB</name>
<dbReference type="AlphaFoldDB" id="A0A2T0WUP3"/>
<dbReference type="Proteomes" id="UP000238392">
    <property type="component" value="Unassembled WGS sequence"/>
</dbReference>
<sequence length="121" mass="13544">MTMIKRTAILFGFAALSSCGTPEYQAEQSICAATWMNRIPPRMEQEVYTKTETREVPTGRSTCTGTGNTMQCIQEMKTEYYSIPAVRTVDRNEAQRDVQIRACTVKVCQEKYGNGECKPAG</sequence>
<comment type="caution">
    <text evidence="1">The sequence shown here is derived from an EMBL/GenBank/DDBJ whole genome shotgun (WGS) entry which is preliminary data.</text>
</comment>